<gene>
    <name evidence="2" type="ORF">ISN45_At01g036160</name>
</gene>
<proteinExistence type="predicted"/>
<comment type="caution">
    <text evidence="2">The sequence shown here is derived from an EMBL/GenBank/DDBJ whole genome shotgun (WGS) entry which is preliminary data.</text>
</comment>
<organism evidence="2 3">
    <name type="scientific">Arabidopsis thaliana x Arabidopsis arenosa</name>
    <dbReference type="NCBI Taxonomy" id="1240361"/>
    <lineage>
        <taxon>Eukaryota</taxon>
        <taxon>Viridiplantae</taxon>
        <taxon>Streptophyta</taxon>
        <taxon>Embryophyta</taxon>
        <taxon>Tracheophyta</taxon>
        <taxon>Spermatophyta</taxon>
        <taxon>Magnoliopsida</taxon>
        <taxon>eudicotyledons</taxon>
        <taxon>Gunneridae</taxon>
        <taxon>Pentapetalae</taxon>
        <taxon>rosids</taxon>
        <taxon>malvids</taxon>
        <taxon>Brassicales</taxon>
        <taxon>Brassicaceae</taxon>
        <taxon>Camelineae</taxon>
        <taxon>Arabidopsis</taxon>
    </lineage>
</organism>
<keyword evidence="3" id="KW-1185">Reference proteome</keyword>
<protein>
    <submittedName>
        <fullName evidence="2">Uncharacterized protein</fullName>
    </submittedName>
</protein>
<accession>A0A8T2GMP8</accession>
<dbReference type="AlphaFoldDB" id="A0A8T2GMP8"/>
<feature type="compositionally biased region" description="Basic and acidic residues" evidence="1">
    <location>
        <begin position="1"/>
        <end position="12"/>
    </location>
</feature>
<evidence type="ECO:0000313" key="2">
    <source>
        <dbReference type="EMBL" id="KAG7648615.1"/>
    </source>
</evidence>
<dbReference type="Proteomes" id="UP000694240">
    <property type="component" value="Chromosome 1"/>
</dbReference>
<name>A0A8T2GMP8_9BRAS</name>
<evidence type="ECO:0000256" key="1">
    <source>
        <dbReference type="SAM" id="MobiDB-lite"/>
    </source>
</evidence>
<reference evidence="2 3" key="1">
    <citation type="submission" date="2020-12" db="EMBL/GenBank/DDBJ databases">
        <title>Concerted genomic and epigenomic changes stabilize Arabidopsis allopolyploids.</title>
        <authorList>
            <person name="Chen Z."/>
        </authorList>
    </citation>
    <scope>NUCLEOTIDE SEQUENCE [LARGE SCALE GENOMIC DNA]</scope>
    <source>
        <strain evidence="2">Allo738</strain>
        <tissue evidence="2">Leaf</tissue>
    </source>
</reference>
<sequence length="52" mass="5742">MSDSDPYAREPSEVPEMPTNGQGLTDPADLMTLDQLLRSASHASLKKLIREE</sequence>
<evidence type="ECO:0000313" key="3">
    <source>
        <dbReference type="Proteomes" id="UP000694240"/>
    </source>
</evidence>
<feature type="region of interest" description="Disordered" evidence="1">
    <location>
        <begin position="1"/>
        <end position="27"/>
    </location>
</feature>
<dbReference type="EMBL" id="JAEFBK010000001">
    <property type="protein sequence ID" value="KAG7648615.1"/>
    <property type="molecule type" value="Genomic_DNA"/>
</dbReference>